<reference evidence="2" key="1">
    <citation type="journal article" date="2019" name="Int. J. Syst. Evol. Microbiol.">
        <title>The Global Catalogue of Microorganisms (GCM) 10K type strain sequencing project: providing services to taxonomists for standard genome sequencing and annotation.</title>
        <authorList>
            <consortium name="The Broad Institute Genomics Platform"/>
            <consortium name="The Broad Institute Genome Sequencing Center for Infectious Disease"/>
            <person name="Wu L."/>
            <person name="Ma J."/>
        </authorList>
    </citation>
    <scope>NUCLEOTIDE SEQUENCE [LARGE SCALE GENOMIC DNA]</scope>
    <source>
        <strain evidence="2">JCM 6833</strain>
    </source>
</reference>
<gene>
    <name evidence="1" type="ORF">GCM10010411_50080</name>
</gene>
<organism evidence="1 2">
    <name type="scientific">Actinomadura fulvescens</name>
    <dbReference type="NCBI Taxonomy" id="46160"/>
    <lineage>
        <taxon>Bacteria</taxon>
        <taxon>Bacillati</taxon>
        <taxon>Actinomycetota</taxon>
        <taxon>Actinomycetes</taxon>
        <taxon>Streptosporangiales</taxon>
        <taxon>Thermomonosporaceae</taxon>
        <taxon>Actinomadura</taxon>
    </lineage>
</organism>
<proteinExistence type="predicted"/>
<dbReference type="Proteomes" id="UP001501509">
    <property type="component" value="Unassembled WGS sequence"/>
</dbReference>
<name>A0ABP6CGV5_9ACTN</name>
<evidence type="ECO:0000313" key="1">
    <source>
        <dbReference type="EMBL" id="GAA2609742.1"/>
    </source>
</evidence>
<evidence type="ECO:0000313" key="2">
    <source>
        <dbReference type="Proteomes" id="UP001501509"/>
    </source>
</evidence>
<keyword evidence="2" id="KW-1185">Reference proteome</keyword>
<dbReference type="EMBL" id="BAAATD010000006">
    <property type="protein sequence ID" value="GAA2609742.1"/>
    <property type="molecule type" value="Genomic_DNA"/>
</dbReference>
<comment type="caution">
    <text evidence="1">The sequence shown here is derived from an EMBL/GenBank/DDBJ whole genome shotgun (WGS) entry which is preliminary data.</text>
</comment>
<protein>
    <submittedName>
        <fullName evidence="1">Uncharacterized protein</fullName>
    </submittedName>
</protein>
<accession>A0ABP6CGV5</accession>
<sequence>MATYVVRLGAAITPGTVADAQIGDLVRVYFDATRRPDWAPFARALTTAYARGAELDFLLSDSNPRDHTL</sequence>